<proteinExistence type="predicted"/>
<dbReference type="Proteomes" id="UP000464452">
    <property type="component" value="Chromosome"/>
</dbReference>
<accession>A0A6P1YAK9</accession>
<organism evidence="1 2">
    <name type="scientific">Caloranaerobacter azorensis</name>
    <dbReference type="NCBI Taxonomy" id="116090"/>
    <lineage>
        <taxon>Bacteria</taxon>
        <taxon>Bacillati</taxon>
        <taxon>Bacillota</taxon>
        <taxon>Tissierellia</taxon>
        <taxon>Tissierellales</taxon>
        <taxon>Thermohalobacteraceae</taxon>
        <taxon>Caloranaerobacter</taxon>
    </lineage>
</organism>
<dbReference type="SUPFAM" id="SSF101386">
    <property type="entry name" value="all-alpha NTP pyrophosphatases"/>
    <property type="match status" value="1"/>
</dbReference>
<dbReference type="AlphaFoldDB" id="A0A6P1YAK9"/>
<dbReference type="EMBL" id="CP048617">
    <property type="protein sequence ID" value="QIB26077.1"/>
    <property type="molecule type" value="Genomic_DNA"/>
</dbReference>
<protein>
    <submittedName>
        <fullName evidence="1">Uncharacterized protein</fullName>
    </submittedName>
</protein>
<sequence>MSENQILSLAIRVFGQQKQRIVAIEELSELQKALCKFERNQTNENINSIAEEIADVEIMLEQMKLLYDIEELVRNNKQHKLERLDEILEE</sequence>
<evidence type="ECO:0000313" key="2">
    <source>
        <dbReference type="Proteomes" id="UP000464452"/>
    </source>
</evidence>
<dbReference type="RefSeq" id="WP_163234257.1">
    <property type="nucleotide sequence ID" value="NZ_CP048617.1"/>
</dbReference>
<name>A0A6P1YAK9_9FIRM</name>
<reference evidence="1 2" key="1">
    <citation type="submission" date="2020-02" db="EMBL/GenBank/DDBJ databases">
        <title>Thermophilic hydrogen producing bacteria, Caloranaerobacter azorensis.</title>
        <authorList>
            <person name="Baek K."/>
        </authorList>
    </citation>
    <scope>NUCLEOTIDE SEQUENCE [LARGE SCALE GENOMIC DNA]</scope>
    <source>
        <strain evidence="1 2">T3-1</strain>
    </source>
</reference>
<dbReference type="CDD" id="cd11539">
    <property type="entry name" value="NTP-PPase_u2"/>
    <property type="match status" value="1"/>
</dbReference>
<gene>
    <name evidence="1" type="ORF">G3A45_01380</name>
</gene>
<dbReference type="KEGG" id="cazo:G3A45_01380"/>
<evidence type="ECO:0000313" key="1">
    <source>
        <dbReference type="EMBL" id="QIB26077.1"/>
    </source>
</evidence>